<evidence type="ECO:0000313" key="3">
    <source>
        <dbReference type="EMBL" id="OIV37802.1"/>
    </source>
</evidence>
<dbReference type="Pfam" id="PF08768">
    <property type="entry name" value="THAP4_heme-bd"/>
    <property type="match status" value="1"/>
</dbReference>
<dbReference type="SUPFAM" id="SSF50814">
    <property type="entry name" value="Lipocalins"/>
    <property type="match status" value="1"/>
</dbReference>
<protein>
    <recommendedName>
        <fullName evidence="1">Ferric nitrobindin-like protein</fullName>
    </recommendedName>
</protein>
<dbReference type="InterPro" id="IPR014878">
    <property type="entry name" value="THAP4-like_heme-bd"/>
</dbReference>
<comment type="caution">
    <text evidence="1">Lacks conserved residue(s) required for the propagation of feature annotation.</text>
</comment>
<dbReference type="HAMAP" id="MF_01297">
    <property type="entry name" value="nitrobindin"/>
    <property type="match status" value="1"/>
</dbReference>
<dbReference type="OrthoDB" id="4804006at2"/>
<keyword evidence="4" id="KW-1185">Reference proteome</keyword>
<dbReference type="PANTHER" id="PTHR15854:SF4">
    <property type="entry name" value="PEROXYNITRITE ISOMERASE THAP4"/>
    <property type="match status" value="1"/>
</dbReference>
<reference evidence="3 4" key="1">
    <citation type="submission" date="2016-10" db="EMBL/GenBank/DDBJ databases">
        <title>Genome sequence of Streptomyces gilvigriseus MUSC 26.</title>
        <authorList>
            <person name="Lee L.-H."/>
            <person name="Ser H.-L."/>
        </authorList>
    </citation>
    <scope>NUCLEOTIDE SEQUENCE [LARGE SCALE GENOMIC DNA]</scope>
    <source>
        <strain evidence="3 4">MUSC 26</strain>
    </source>
</reference>
<dbReference type="InterPro" id="IPR022939">
    <property type="entry name" value="Nb(III)_bact/plant"/>
</dbReference>
<organism evidence="3 4">
    <name type="scientific">Mangrovactinospora gilvigrisea</name>
    <dbReference type="NCBI Taxonomy" id="1428644"/>
    <lineage>
        <taxon>Bacteria</taxon>
        <taxon>Bacillati</taxon>
        <taxon>Actinomycetota</taxon>
        <taxon>Actinomycetes</taxon>
        <taxon>Kitasatosporales</taxon>
        <taxon>Streptomycetaceae</taxon>
        <taxon>Mangrovactinospora</taxon>
    </lineage>
</organism>
<dbReference type="InterPro" id="IPR045165">
    <property type="entry name" value="Nitrobindin"/>
</dbReference>
<dbReference type="AlphaFoldDB" id="A0A1J7CDR2"/>
<evidence type="ECO:0000256" key="1">
    <source>
        <dbReference type="HAMAP-Rule" id="MF_01297"/>
    </source>
</evidence>
<name>A0A1J7CDR2_9ACTN</name>
<comment type="caution">
    <text evidence="3">The sequence shown here is derived from an EMBL/GenBank/DDBJ whole genome shotgun (WGS) entry which is preliminary data.</text>
</comment>
<gene>
    <name evidence="3" type="ORF">BIV57_09575</name>
</gene>
<dbReference type="CDD" id="cd07828">
    <property type="entry name" value="lipocalin_heme-bd-THAP4-like"/>
    <property type="match status" value="1"/>
</dbReference>
<dbReference type="InterPro" id="IPR012674">
    <property type="entry name" value="Calycin"/>
</dbReference>
<accession>A0A1J7CDR2</accession>
<dbReference type="EMBL" id="MLCF01000043">
    <property type="protein sequence ID" value="OIV37802.1"/>
    <property type="molecule type" value="Genomic_DNA"/>
</dbReference>
<evidence type="ECO:0000259" key="2">
    <source>
        <dbReference type="Pfam" id="PF08768"/>
    </source>
</evidence>
<dbReference type="STRING" id="1428644.BIV57_09575"/>
<proteinExistence type="inferred from homology"/>
<comment type="similarity">
    <text evidence="1">Belongs to the nitrobindin family.</text>
</comment>
<evidence type="ECO:0000313" key="4">
    <source>
        <dbReference type="Proteomes" id="UP000243342"/>
    </source>
</evidence>
<feature type="domain" description="THAP4-like heme-binding" evidence="2">
    <location>
        <begin position="12"/>
        <end position="171"/>
    </location>
</feature>
<feature type="short sequence motif" description="GXWXGXG" evidence="1">
    <location>
        <begin position="20"/>
        <end position="26"/>
    </location>
</feature>
<dbReference type="Proteomes" id="UP000243342">
    <property type="component" value="Unassembled WGS sequence"/>
</dbReference>
<comment type="caution">
    <text evidence="1">Lacks the conserved His residue that binds heme iron in the nitrobindin family.</text>
</comment>
<dbReference type="RefSeq" id="WP_071656300.1">
    <property type="nucleotide sequence ID" value="NZ_MLCF01000043.1"/>
</dbReference>
<sequence>MLEIPEDLDPSLVPLAFLLGTWEGAGVADLSAAGGDPEATSVNFGQEVTFSQDGRAVLEYSSHTWELGESGRKVRPIDSEHGYWRFAPDARTVEITMTRDDGTIEIWYGNLADKKPQIDLVTDAVARIPSAPAYTGGKRLYGLVGGDLMWVFERAADKQALKPFMSAQLRKVPENGLAFHP</sequence>
<dbReference type="Gene3D" id="2.40.128.20">
    <property type="match status" value="1"/>
</dbReference>
<dbReference type="PANTHER" id="PTHR15854">
    <property type="entry name" value="THAP4 PROTEIN"/>
    <property type="match status" value="1"/>
</dbReference>